<name>A0ACC1ACF9_9ROSI</name>
<keyword evidence="2" id="KW-1185">Reference proteome</keyword>
<dbReference type="Proteomes" id="UP001164250">
    <property type="component" value="Chromosome 11"/>
</dbReference>
<organism evidence="1 2">
    <name type="scientific">Pistacia atlantica</name>
    <dbReference type="NCBI Taxonomy" id="434234"/>
    <lineage>
        <taxon>Eukaryota</taxon>
        <taxon>Viridiplantae</taxon>
        <taxon>Streptophyta</taxon>
        <taxon>Embryophyta</taxon>
        <taxon>Tracheophyta</taxon>
        <taxon>Spermatophyta</taxon>
        <taxon>Magnoliopsida</taxon>
        <taxon>eudicotyledons</taxon>
        <taxon>Gunneridae</taxon>
        <taxon>Pentapetalae</taxon>
        <taxon>rosids</taxon>
        <taxon>malvids</taxon>
        <taxon>Sapindales</taxon>
        <taxon>Anacardiaceae</taxon>
        <taxon>Pistacia</taxon>
    </lineage>
</organism>
<reference evidence="2" key="1">
    <citation type="journal article" date="2023" name="G3 (Bethesda)">
        <title>Genome assembly and association tests identify interacting loci associated with vigor, precocity, and sex in interspecific pistachio rootstocks.</title>
        <authorList>
            <person name="Palmer W."/>
            <person name="Jacygrad E."/>
            <person name="Sagayaradj S."/>
            <person name="Cavanaugh K."/>
            <person name="Han R."/>
            <person name="Bertier L."/>
            <person name="Beede B."/>
            <person name="Kafkas S."/>
            <person name="Golino D."/>
            <person name="Preece J."/>
            <person name="Michelmore R."/>
        </authorList>
    </citation>
    <scope>NUCLEOTIDE SEQUENCE [LARGE SCALE GENOMIC DNA]</scope>
</reference>
<evidence type="ECO:0000313" key="2">
    <source>
        <dbReference type="Proteomes" id="UP001164250"/>
    </source>
</evidence>
<proteinExistence type="predicted"/>
<dbReference type="EMBL" id="CM047907">
    <property type="protein sequence ID" value="KAJ0084053.1"/>
    <property type="molecule type" value="Genomic_DNA"/>
</dbReference>
<evidence type="ECO:0000313" key="1">
    <source>
        <dbReference type="EMBL" id="KAJ0084053.1"/>
    </source>
</evidence>
<comment type="caution">
    <text evidence="1">The sequence shown here is derived from an EMBL/GenBank/DDBJ whole genome shotgun (WGS) entry which is preliminary data.</text>
</comment>
<sequence>MDMESTSLDKATVFARAWPLFKGLPEKLKAKVVELARKTIKLGKDEPRRVAHSLKVGLALNLVSLLYYFRPLYDSFGVSAMWAVMTVVVVFEYSVGKSHSWKRSEQGICNIIRWGSKRWELIHLACLSGEIGEPIMLGFFVFLQAAASTFIRFFPKIKARYDYAVLIFILTFSLISVSGFRDDEIIELARRRLLTILIGGSVCVIISILICPVWAGLDLHNLIASNIGKLGNFLEGEFSGFGDEYIKTSKAGESEDDKSFLQQYKSVLTSKSNEESLANFAKWEPGHGRFQFRHPWNQYLKIGTLARQCAYRIDALNGYLNTEIQQPSSEMRYKIEEVCKEMSLECGKALKELALAIKATSQPSSANTNTHIENSKSAAKNLNSLLKSSVWEDTDILAAVPVAAVASLLIEVVDCTEKIAESVYELASMANFKSIEATVLPEKSQIRQRDDVKSPAKVDCPHVWITVNEPTPAISGNGNPSVTTRNLEL</sequence>
<gene>
    <name evidence="1" type="ORF">Patl1_30308</name>
</gene>
<protein>
    <submittedName>
        <fullName evidence="1">Uncharacterized protein</fullName>
    </submittedName>
</protein>
<accession>A0ACC1ACF9</accession>